<sequence length="145" mass="15658">MARVVPLPEESIVQPVETDQKKMKIMIGGVYGLLALLGIGTGYLLSQKIPIAQKPGFINTGKVVGTTDSKTFRDSAEGTIEKDGIEGEGTHKLIREGGPSQTAYLTSSLINLDDYVGKKVKVYGETFAAEKVSWLMDVGKIELLE</sequence>
<keyword evidence="1" id="KW-0472">Membrane</keyword>
<accession>A0A1F6AI23</accession>
<protein>
    <submittedName>
        <fullName evidence="2">Uncharacterized protein</fullName>
    </submittedName>
</protein>
<feature type="transmembrane region" description="Helical" evidence="1">
    <location>
        <begin position="25"/>
        <end position="45"/>
    </location>
</feature>
<evidence type="ECO:0000313" key="2">
    <source>
        <dbReference type="EMBL" id="OGG24388.1"/>
    </source>
</evidence>
<evidence type="ECO:0000313" key="3">
    <source>
        <dbReference type="Proteomes" id="UP000178759"/>
    </source>
</evidence>
<organism evidence="2 3">
    <name type="scientific">Candidatus Gottesmanbacteria bacterium RIFCSPLOWO2_01_FULL_43_11b</name>
    <dbReference type="NCBI Taxonomy" id="1798392"/>
    <lineage>
        <taxon>Bacteria</taxon>
        <taxon>Candidatus Gottesmaniibacteriota</taxon>
    </lineage>
</organism>
<proteinExistence type="predicted"/>
<dbReference type="STRING" id="1798392.A3A79_04355"/>
<dbReference type="EMBL" id="MFJV01000001">
    <property type="protein sequence ID" value="OGG24388.1"/>
    <property type="molecule type" value="Genomic_DNA"/>
</dbReference>
<name>A0A1F6AI23_9BACT</name>
<dbReference type="AlphaFoldDB" id="A0A1F6AI23"/>
<dbReference type="Proteomes" id="UP000178759">
    <property type="component" value="Unassembled WGS sequence"/>
</dbReference>
<evidence type="ECO:0000256" key="1">
    <source>
        <dbReference type="SAM" id="Phobius"/>
    </source>
</evidence>
<keyword evidence="1" id="KW-1133">Transmembrane helix</keyword>
<comment type="caution">
    <text evidence="2">The sequence shown here is derived from an EMBL/GenBank/DDBJ whole genome shotgun (WGS) entry which is preliminary data.</text>
</comment>
<gene>
    <name evidence="2" type="ORF">A3A79_04355</name>
</gene>
<keyword evidence="1" id="KW-0812">Transmembrane</keyword>
<reference evidence="2 3" key="1">
    <citation type="journal article" date="2016" name="Nat. Commun.">
        <title>Thousands of microbial genomes shed light on interconnected biogeochemical processes in an aquifer system.</title>
        <authorList>
            <person name="Anantharaman K."/>
            <person name="Brown C.T."/>
            <person name="Hug L.A."/>
            <person name="Sharon I."/>
            <person name="Castelle C.J."/>
            <person name="Probst A.J."/>
            <person name="Thomas B.C."/>
            <person name="Singh A."/>
            <person name="Wilkins M.J."/>
            <person name="Karaoz U."/>
            <person name="Brodie E.L."/>
            <person name="Williams K.H."/>
            <person name="Hubbard S.S."/>
            <person name="Banfield J.F."/>
        </authorList>
    </citation>
    <scope>NUCLEOTIDE SEQUENCE [LARGE SCALE GENOMIC DNA]</scope>
</reference>